<keyword evidence="1" id="KW-0812">Transmembrane</keyword>
<feature type="transmembrane region" description="Helical" evidence="1">
    <location>
        <begin position="112"/>
        <end position="131"/>
    </location>
</feature>
<comment type="caution">
    <text evidence="2">The sequence shown here is derived from an EMBL/GenBank/DDBJ whole genome shotgun (WGS) entry which is preliminary data.</text>
</comment>
<feature type="transmembrane region" description="Helical" evidence="1">
    <location>
        <begin position="260"/>
        <end position="282"/>
    </location>
</feature>
<feature type="transmembrane region" description="Helical" evidence="1">
    <location>
        <begin position="220"/>
        <end position="240"/>
    </location>
</feature>
<reference evidence="2 3" key="1">
    <citation type="journal article" date="2016" name="Nat. Commun.">
        <title>Extremotolerant tardigrade genome and improved radiotolerance of human cultured cells by tardigrade-unique protein.</title>
        <authorList>
            <person name="Hashimoto T."/>
            <person name="Horikawa D.D."/>
            <person name="Saito Y."/>
            <person name="Kuwahara H."/>
            <person name="Kozuka-Hata H."/>
            <person name="Shin-I T."/>
            <person name="Minakuchi Y."/>
            <person name="Ohishi K."/>
            <person name="Motoyama A."/>
            <person name="Aizu T."/>
            <person name="Enomoto A."/>
            <person name="Kondo K."/>
            <person name="Tanaka S."/>
            <person name="Hara Y."/>
            <person name="Koshikawa S."/>
            <person name="Sagara H."/>
            <person name="Miura T."/>
            <person name="Yokobori S."/>
            <person name="Miyagawa K."/>
            <person name="Suzuki Y."/>
            <person name="Kubo T."/>
            <person name="Oyama M."/>
            <person name="Kohara Y."/>
            <person name="Fujiyama A."/>
            <person name="Arakawa K."/>
            <person name="Katayama T."/>
            <person name="Toyoda A."/>
            <person name="Kunieda T."/>
        </authorList>
    </citation>
    <scope>NUCLEOTIDE SEQUENCE [LARGE SCALE GENOMIC DNA]</scope>
    <source>
        <strain evidence="2 3">YOKOZUNA-1</strain>
    </source>
</reference>
<keyword evidence="1" id="KW-1133">Transmembrane helix</keyword>
<gene>
    <name evidence="2" type="primary">RvY_14263</name>
    <name evidence="2" type="synonym">RvY_14263.1</name>
    <name evidence="2" type="ORF">RvY_14263-1</name>
</gene>
<feature type="transmembrane region" description="Helical" evidence="1">
    <location>
        <begin position="175"/>
        <end position="199"/>
    </location>
</feature>
<protein>
    <submittedName>
        <fullName evidence="2">Uncharacterized protein</fullName>
    </submittedName>
</protein>
<evidence type="ECO:0000256" key="1">
    <source>
        <dbReference type="SAM" id="Phobius"/>
    </source>
</evidence>
<feature type="transmembrane region" description="Helical" evidence="1">
    <location>
        <begin position="38"/>
        <end position="60"/>
    </location>
</feature>
<accession>A0A1D1VSN6</accession>
<name>A0A1D1VSN6_RAMVA</name>
<feature type="transmembrane region" description="Helical" evidence="1">
    <location>
        <begin position="357"/>
        <end position="382"/>
    </location>
</feature>
<evidence type="ECO:0000313" key="3">
    <source>
        <dbReference type="Proteomes" id="UP000186922"/>
    </source>
</evidence>
<dbReference type="EMBL" id="BDGG01000010">
    <property type="protein sequence ID" value="GAV03896.1"/>
    <property type="molecule type" value="Genomic_DNA"/>
</dbReference>
<dbReference type="Proteomes" id="UP000186922">
    <property type="component" value="Unassembled WGS sequence"/>
</dbReference>
<dbReference type="AlphaFoldDB" id="A0A1D1VSN6"/>
<keyword evidence="3" id="KW-1185">Reference proteome</keyword>
<sequence length="395" mass="43096">MGDRPLPAYYNADAPYIPPARVHPAVRYLTIFADICNALMFVAGATMFMACVVGLILHIFNIQSPFAATYALCFGYFLAAGILISCGIRPLYGAVRTSIEEKAETILTGHNWYPYCYPVLALAALSASSQLKDDVSWRIMACKTTTITGASNNILRLANQFYRAVTNPSFCTEDWIGHFIAVHGIIHLTVQTLLLFVISKLNIQLNGQSHLRPLASYMDCVQVMSVVQLVLGFLITAVSIKGLQIYGNEQSSFQFPYNDIDLALTTLYLGLCLISSWFAAFASVMRRSVYFNAYATASLNLCLYLAGHMGLMAVLSYNAAVFCSVGLQPGTGPLATTLSSAQLAGPKSLMAAVSGDLLARMIFCFGVAYGLILFMSWTLHCVRRQGGPTFRNMCS</sequence>
<organism evidence="2 3">
    <name type="scientific">Ramazzottius varieornatus</name>
    <name type="common">Water bear</name>
    <name type="synonym">Tardigrade</name>
    <dbReference type="NCBI Taxonomy" id="947166"/>
    <lineage>
        <taxon>Eukaryota</taxon>
        <taxon>Metazoa</taxon>
        <taxon>Ecdysozoa</taxon>
        <taxon>Tardigrada</taxon>
        <taxon>Eutardigrada</taxon>
        <taxon>Parachela</taxon>
        <taxon>Hypsibioidea</taxon>
        <taxon>Ramazzottiidae</taxon>
        <taxon>Ramazzottius</taxon>
    </lineage>
</organism>
<keyword evidence="1" id="KW-0472">Membrane</keyword>
<evidence type="ECO:0000313" key="2">
    <source>
        <dbReference type="EMBL" id="GAV03896.1"/>
    </source>
</evidence>
<proteinExistence type="predicted"/>
<feature type="transmembrane region" description="Helical" evidence="1">
    <location>
        <begin position="66"/>
        <end position="92"/>
    </location>
</feature>